<reference evidence="1" key="4">
    <citation type="submission" date="2025-08" db="UniProtKB">
        <authorList>
            <consortium name="Ensembl"/>
        </authorList>
    </citation>
    <scope>IDENTIFICATION</scope>
</reference>
<reference evidence="2" key="2">
    <citation type="journal article" date="2007" name="PLoS Biol.">
        <title>Survey sequencing and comparative analysis of the elephant shark (Callorhinchus milii) genome.</title>
        <authorList>
            <person name="Venkatesh B."/>
            <person name="Kirkness E.F."/>
            <person name="Loh Y.H."/>
            <person name="Halpern A.L."/>
            <person name="Lee A.P."/>
            <person name="Johnson J."/>
            <person name="Dandona N."/>
            <person name="Viswanathan L.D."/>
            <person name="Tay A."/>
            <person name="Venter J.C."/>
            <person name="Strausberg R.L."/>
            <person name="Brenner S."/>
        </authorList>
    </citation>
    <scope>NUCLEOTIDE SEQUENCE [LARGE SCALE GENOMIC DNA]</scope>
</reference>
<organism evidence="1 2">
    <name type="scientific">Callorhinchus milii</name>
    <name type="common">Ghost shark</name>
    <dbReference type="NCBI Taxonomy" id="7868"/>
    <lineage>
        <taxon>Eukaryota</taxon>
        <taxon>Metazoa</taxon>
        <taxon>Chordata</taxon>
        <taxon>Craniata</taxon>
        <taxon>Vertebrata</taxon>
        <taxon>Chondrichthyes</taxon>
        <taxon>Holocephali</taxon>
        <taxon>Chimaeriformes</taxon>
        <taxon>Callorhinchidae</taxon>
        <taxon>Callorhinchus</taxon>
    </lineage>
</organism>
<dbReference type="STRING" id="7868.ENSCMIP00000018544"/>
<gene>
    <name evidence="1" type="primary">LOC103182818</name>
</gene>
<dbReference type="Proteomes" id="UP000314986">
    <property type="component" value="Unassembled WGS sequence"/>
</dbReference>
<dbReference type="PANTHER" id="PTHR34914">
    <property type="entry name" value="LYMPHOCYTE EXPANSION MOLECULE"/>
    <property type="match status" value="1"/>
</dbReference>
<evidence type="ECO:0000313" key="2">
    <source>
        <dbReference type="Proteomes" id="UP000314986"/>
    </source>
</evidence>
<name>A0A4W3ICG6_CALMI</name>
<dbReference type="AlphaFoldDB" id="A0A4W3ICG6"/>
<evidence type="ECO:0000313" key="1">
    <source>
        <dbReference type="Ensembl" id="ENSCMIP00000018544.1"/>
    </source>
</evidence>
<proteinExistence type="predicted"/>
<reference evidence="2" key="3">
    <citation type="journal article" date="2014" name="Nature">
        <title>Elephant shark genome provides unique insights into gnathostome evolution.</title>
        <authorList>
            <consortium name="International Elephant Shark Genome Sequencing Consortium"/>
            <person name="Venkatesh B."/>
            <person name="Lee A.P."/>
            <person name="Ravi V."/>
            <person name="Maurya A.K."/>
            <person name="Lian M.M."/>
            <person name="Swann J.B."/>
            <person name="Ohta Y."/>
            <person name="Flajnik M.F."/>
            <person name="Sutoh Y."/>
            <person name="Kasahara M."/>
            <person name="Hoon S."/>
            <person name="Gangu V."/>
            <person name="Roy S.W."/>
            <person name="Irimia M."/>
            <person name="Korzh V."/>
            <person name="Kondrychyn I."/>
            <person name="Lim Z.W."/>
            <person name="Tay B.H."/>
            <person name="Tohari S."/>
            <person name="Kong K.W."/>
            <person name="Ho S."/>
            <person name="Lorente-Galdos B."/>
            <person name="Quilez J."/>
            <person name="Marques-Bonet T."/>
            <person name="Raney B.J."/>
            <person name="Ingham P.W."/>
            <person name="Tay A."/>
            <person name="Hillier L.W."/>
            <person name="Minx P."/>
            <person name="Boehm T."/>
            <person name="Wilson R.K."/>
            <person name="Brenner S."/>
            <person name="Warren W.C."/>
        </authorList>
    </citation>
    <scope>NUCLEOTIDE SEQUENCE [LARGE SCALE GENOMIC DNA]</scope>
</reference>
<accession>A0A4W3ICG6</accession>
<dbReference type="PANTHER" id="PTHR34914:SF1">
    <property type="entry name" value="LYMPHOCYTE EXPANSION MOLECULE"/>
    <property type="match status" value="1"/>
</dbReference>
<reference evidence="1" key="5">
    <citation type="submission" date="2025-09" db="UniProtKB">
        <authorList>
            <consortium name="Ensembl"/>
        </authorList>
    </citation>
    <scope>IDENTIFICATION</scope>
</reference>
<keyword evidence="2" id="KW-1185">Reference proteome</keyword>
<dbReference type="InterPro" id="IPR033557">
    <property type="entry name" value="CIMAP2"/>
</dbReference>
<sequence>MDSKGLKSRAPMIHGCDLGPGTYTIENSIDKLLTRVVSKRGPFDLFTGSRNSRIITGHRATRPMNLSPGMYKIKSFTSDFLCQEKRRHGKFGMQAQYPFPPTDRIYYSTLSQWQRPKSYPGYYSTKLLSKPENRKPPPFLTSTTRGSYKSAKLYNFNPNNVGVGRYDTAKYDKTRPVNSFRSCFLSKTQRYLSNFTRDKILQ</sequence>
<dbReference type="OMA" id="SEAQHRY"/>
<reference evidence="2" key="1">
    <citation type="journal article" date="2006" name="Science">
        <title>Ancient noncoding elements conserved in the human genome.</title>
        <authorList>
            <person name="Venkatesh B."/>
            <person name="Kirkness E.F."/>
            <person name="Loh Y.H."/>
            <person name="Halpern A.L."/>
            <person name="Lee A.P."/>
            <person name="Johnson J."/>
            <person name="Dandona N."/>
            <person name="Viswanathan L.D."/>
            <person name="Tay A."/>
            <person name="Venter J.C."/>
            <person name="Strausberg R.L."/>
            <person name="Brenner S."/>
        </authorList>
    </citation>
    <scope>NUCLEOTIDE SEQUENCE [LARGE SCALE GENOMIC DNA]</scope>
</reference>
<dbReference type="Ensembl" id="ENSCMIT00000018894.1">
    <property type="protein sequence ID" value="ENSCMIP00000018544.1"/>
    <property type="gene ID" value="ENSCMIG00000008715.1"/>
</dbReference>
<dbReference type="InParanoid" id="A0A4W3ICG6"/>
<protein>
    <submittedName>
        <fullName evidence="1">Uncharacterized protein</fullName>
    </submittedName>
</protein>